<proteinExistence type="predicted"/>
<keyword evidence="1" id="KW-0732">Signal</keyword>
<dbReference type="Proteomes" id="UP001221757">
    <property type="component" value="Unassembled WGS sequence"/>
</dbReference>
<organism evidence="2 3">
    <name type="scientific">Mycena rosella</name>
    <name type="common">Pink bonnet</name>
    <name type="synonym">Agaricus rosellus</name>
    <dbReference type="NCBI Taxonomy" id="1033263"/>
    <lineage>
        <taxon>Eukaryota</taxon>
        <taxon>Fungi</taxon>
        <taxon>Dikarya</taxon>
        <taxon>Basidiomycota</taxon>
        <taxon>Agaricomycotina</taxon>
        <taxon>Agaricomycetes</taxon>
        <taxon>Agaricomycetidae</taxon>
        <taxon>Agaricales</taxon>
        <taxon>Marasmiineae</taxon>
        <taxon>Mycenaceae</taxon>
        <taxon>Mycena</taxon>
    </lineage>
</organism>
<dbReference type="EMBL" id="JARKIE010000005">
    <property type="protein sequence ID" value="KAJ7707333.1"/>
    <property type="molecule type" value="Genomic_DNA"/>
</dbReference>
<accession>A0AAD7GX82</accession>
<name>A0AAD7GX82_MYCRO</name>
<evidence type="ECO:0000313" key="3">
    <source>
        <dbReference type="Proteomes" id="UP001221757"/>
    </source>
</evidence>
<gene>
    <name evidence="2" type="ORF">B0H17DRAFT_1032414</name>
</gene>
<dbReference type="AlphaFoldDB" id="A0AAD7GX82"/>
<evidence type="ECO:0008006" key="4">
    <source>
        <dbReference type="Google" id="ProtNLM"/>
    </source>
</evidence>
<evidence type="ECO:0000256" key="1">
    <source>
        <dbReference type="SAM" id="SignalP"/>
    </source>
</evidence>
<feature type="chain" id="PRO_5042041440" description="Secreted protein" evidence="1">
    <location>
        <begin position="21"/>
        <end position="81"/>
    </location>
</feature>
<reference evidence="2" key="1">
    <citation type="submission" date="2023-03" db="EMBL/GenBank/DDBJ databases">
        <title>Massive genome expansion in bonnet fungi (Mycena s.s.) driven by repeated elements and novel gene families across ecological guilds.</title>
        <authorList>
            <consortium name="Lawrence Berkeley National Laboratory"/>
            <person name="Harder C.B."/>
            <person name="Miyauchi S."/>
            <person name="Viragh M."/>
            <person name="Kuo A."/>
            <person name="Thoen E."/>
            <person name="Andreopoulos B."/>
            <person name="Lu D."/>
            <person name="Skrede I."/>
            <person name="Drula E."/>
            <person name="Henrissat B."/>
            <person name="Morin E."/>
            <person name="Kohler A."/>
            <person name="Barry K."/>
            <person name="LaButti K."/>
            <person name="Morin E."/>
            <person name="Salamov A."/>
            <person name="Lipzen A."/>
            <person name="Mereny Z."/>
            <person name="Hegedus B."/>
            <person name="Baldrian P."/>
            <person name="Stursova M."/>
            <person name="Weitz H."/>
            <person name="Taylor A."/>
            <person name="Grigoriev I.V."/>
            <person name="Nagy L.G."/>
            <person name="Martin F."/>
            <person name="Kauserud H."/>
        </authorList>
    </citation>
    <scope>NUCLEOTIDE SEQUENCE</scope>
    <source>
        <strain evidence="2">CBHHK067</strain>
    </source>
</reference>
<feature type="signal peptide" evidence="1">
    <location>
        <begin position="1"/>
        <end position="20"/>
    </location>
</feature>
<protein>
    <recommendedName>
        <fullName evidence="4">Secreted protein</fullName>
    </recommendedName>
</protein>
<comment type="caution">
    <text evidence="2">The sequence shown here is derived from an EMBL/GenBank/DDBJ whole genome shotgun (WGS) entry which is preliminary data.</text>
</comment>
<sequence>MSIGTSLCRLLLALQHVAQGFSGAGSLNITIGQLQSTQLRLWQVFSSALLARYLAKFGLLDKARSFSTKTPSNHRLLYSDR</sequence>
<evidence type="ECO:0000313" key="2">
    <source>
        <dbReference type="EMBL" id="KAJ7707333.1"/>
    </source>
</evidence>
<keyword evidence="3" id="KW-1185">Reference proteome</keyword>